<sequence length="565" mass="62221">MTSSVSFPITSQASDMLSKFYGSDLGSLYGTLAEKYSGGKPELAEKLRDYACKGWFGYSSPILTSVTGSGLPISCFLLYVPDTIEGLVDHTSELRWLSVMGGGVAGHWDDVRGPSAKSCGTIPFLHTVDADMSAYWQGKVRRGSYAAYMSISHPDLIEFITMRTPTGDVNRKNLNLHHGVNITDAFMRCVERGENWDLVDPKSGAVAHTVSARELWERILETRFRTGEPYLNFIDAANRGLHPALKRKGLKIRGSNLCNEIHLPTAADRTAVCCLSSVNLERYDEWRETDLVECLVEMLDNVIQTFVDDAPLKTPHTARAVRSAAGERSIGLGAMGWARYLQKRRIPFDSEEAVRLTGIIFGGIKSAAVRATRALAKERGEAPDLTGYGVRNAHLLAVAPNANSALLLGTSPSVEPEIGAAYVHRTRVGSHQAVNPYLKRDLESLGLDTEEVWDSIVSNKGSVQHIATLPDSLKKVYKTSFEMDQRVIVRQAAERQMHLCQGQSLNLFFPMGADKTNLSDVHRLAWKSGCKGLYYLRTCAGRTGHKIFEAKKSPEKTEECTACQG</sequence>
<dbReference type="PRINTS" id="PR01183">
    <property type="entry name" value="RIBORDTASEM1"/>
</dbReference>
<dbReference type="PANTHER" id="PTHR11573">
    <property type="entry name" value="RIBONUCLEOSIDE-DIPHOSPHATE REDUCTASE LARGE CHAIN"/>
    <property type="match status" value="1"/>
</dbReference>
<dbReference type="GO" id="GO:0005524">
    <property type="term" value="F:ATP binding"/>
    <property type="evidence" value="ECO:0007669"/>
    <property type="project" value="TreeGrafter"/>
</dbReference>
<evidence type="ECO:0000313" key="5">
    <source>
        <dbReference type="Proteomes" id="UP000146922"/>
    </source>
</evidence>
<dbReference type="Gene3D" id="3.20.70.20">
    <property type="match status" value="1"/>
</dbReference>
<comment type="similarity">
    <text evidence="1">Belongs to the ribonucleoside diphosphate reductase large chain family.</text>
</comment>
<evidence type="ECO:0000259" key="3">
    <source>
        <dbReference type="Pfam" id="PF02867"/>
    </source>
</evidence>
<dbReference type="Proteomes" id="UP000146922">
    <property type="component" value="Segment"/>
</dbReference>
<dbReference type="GO" id="GO:0004748">
    <property type="term" value="F:ribonucleoside-diphosphate reductase activity, thioredoxin disulfide as acceptor"/>
    <property type="evidence" value="ECO:0007669"/>
    <property type="project" value="TreeGrafter"/>
</dbReference>
<organism evidence="4 5">
    <name type="scientific">common midwife toad virus-NL</name>
    <dbReference type="NCBI Taxonomy" id="2849710"/>
    <lineage>
        <taxon>Viruses</taxon>
        <taxon>Varidnaviria</taxon>
        <taxon>Bamfordvirae</taxon>
        <taxon>Nucleocytoviricota</taxon>
        <taxon>Megaviricetes</taxon>
        <taxon>Pimascovirales</taxon>
        <taxon>Pimascovirales incertae sedis</taxon>
        <taxon>Iridoviridae</taxon>
        <taxon>Alphairidovirinae</taxon>
        <taxon>Ranavirus</taxon>
        <taxon>Ranavirus alytes1</taxon>
        <taxon>Common midwife toad virus</taxon>
    </lineage>
</organism>
<dbReference type="InterPro" id="IPR000788">
    <property type="entry name" value="RNR_lg_C"/>
</dbReference>
<evidence type="ECO:0000256" key="1">
    <source>
        <dbReference type="ARBA" id="ARBA00010406"/>
    </source>
</evidence>
<feature type="domain" description="Ribonucleotide reductase large subunit C-terminal" evidence="3">
    <location>
        <begin position="74"/>
        <end position="383"/>
    </location>
</feature>
<proteinExistence type="inferred from homology"/>
<dbReference type="SUPFAM" id="SSF51998">
    <property type="entry name" value="PFL-like glycyl radical enzymes"/>
    <property type="match status" value="1"/>
</dbReference>
<name>A0A0A0VGM8_9VIRU</name>
<dbReference type="OrthoDB" id="2980at10239"/>
<dbReference type="NCBIfam" id="NF006577">
    <property type="entry name" value="PRK09102.1"/>
    <property type="match status" value="1"/>
</dbReference>
<dbReference type="EMBL" id="KP056312">
    <property type="protein sequence ID" value="AIW68562.1"/>
    <property type="molecule type" value="Genomic_DNA"/>
</dbReference>
<protein>
    <recommendedName>
        <fullName evidence="2">Ribonucleotide reductase large subunit</fullName>
    </recommendedName>
</protein>
<dbReference type="PANTHER" id="PTHR11573:SF6">
    <property type="entry name" value="RIBONUCLEOSIDE-DIPHOSPHATE REDUCTASE LARGE SUBUNIT"/>
    <property type="match status" value="1"/>
</dbReference>
<dbReference type="Pfam" id="PF02867">
    <property type="entry name" value="Ribonuc_red_lgC"/>
    <property type="match status" value="2"/>
</dbReference>
<evidence type="ECO:0000313" key="4">
    <source>
        <dbReference type="EMBL" id="AIW68562.1"/>
    </source>
</evidence>
<feature type="domain" description="Ribonucleotide reductase large subunit C-terminal" evidence="3">
    <location>
        <begin position="385"/>
        <end position="536"/>
    </location>
</feature>
<reference evidence="4 5" key="1">
    <citation type="submission" date="2014-10" db="EMBL/GenBank/DDBJ databases">
        <authorList>
            <person name="van Beurden S.J."/>
            <person name="Hughes J."/>
            <person name="Saucedo B."/>
            <person name="Rijks J."/>
            <person name="Kik M."/>
            <person name="Haenen O.L.M."/>
            <person name="Engelsma M.Y."/>
            <person name="Grone A."/>
            <person name="Verheije H."/>
            <person name="Wilkie G."/>
        </authorList>
    </citation>
    <scope>NUCLEOTIDE SEQUENCE [LARGE SCALE GENOMIC DNA]</scope>
    <source>
        <strain evidence="4">Pelophylax kl. esculentus/2013/NL</strain>
    </source>
</reference>
<keyword evidence="5" id="KW-1185">Reference proteome</keyword>
<accession>A0A0A0VGM8</accession>
<dbReference type="GO" id="GO:0009263">
    <property type="term" value="P:deoxyribonucleotide biosynthetic process"/>
    <property type="evidence" value="ECO:0007669"/>
    <property type="project" value="TreeGrafter"/>
</dbReference>
<dbReference type="InterPro" id="IPR039718">
    <property type="entry name" value="Rrm1"/>
</dbReference>
<evidence type="ECO:0000256" key="2">
    <source>
        <dbReference type="ARBA" id="ARBA00031255"/>
    </source>
</evidence>